<dbReference type="PANTHER" id="PTHR13723">
    <property type="entry name" value="ADAMTS A DISINTEGRIN AND METALLOPROTEASE WITH THROMBOSPONDIN MOTIFS PROTEASE"/>
    <property type="match status" value="1"/>
</dbReference>
<dbReference type="EMBL" id="GBRD01002672">
    <property type="protein sequence ID" value="JAG63149.1"/>
    <property type="molecule type" value="Transcribed_RNA"/>
</dbReference>
<dbReference type="InterPro" id="IPR050439">
    <property type="entry name" value="ADAMTS_ADAMTS-like"/>
</dbReference>
<feature type="domain" description="GON" evidence="6">
    <location>
        <begin position="524"/>
        <end position="726"/>
    </location>
</feature>
<dbReference type="InterPro" id="IPR036383">
    <property type="entry name" value="TSP1_rpt_sf"/>
</dbReference>
<dbReference type="Gene3D" id="2.20.100.10">
    <property type="entry name" value="Thrombospondin type-1 (TSP1) repeat"/>
    <property type="match status" value="5"/>
</dbReference>
<dbReference type="GO" id="GO:0031012">
    <property type="term" value="C:extracellular matrix"/>
    <property type="evidence" value="ECO:0007669"/>
    <property type="project" value="TreeGrafter"/>
</dbReference>
<dbReference type="Pfam" id="PF08685">
    <property type="entry name" value="GON"/>
    <property type="match status" value="1"/>
</dbReference>
<dbReference type="PROSITE" id="PS51046">
    <property type="entry name" value="GON"/>
    <property type="match status" value="1"/>
</dbReference>
<keyword evidence="5" id="KW-0677">Repeat</keyword>
<dbReference type="GO" id="GO:0004222">
    <property type="term" value="F:metalloendopeptidase activity"/>
    <property type="evidence" value="ECO:0007669"/>
    <property type="project" value="InterPro"/>
</dbReference>
<evidence type="ECO:0000256" key="3">
    <source>
        <dbReference type="ARBA" id="ARBA00022723"/>
    </source>
</evidence>
<evidence type="ECO:0000256" key="2">
    <source>
        <dbReference type="ARBA" id="ARBA00022525"/>
    </source>
</evidence>
<accession>A0A0K8TCB1</accession>
<name>A0A0K8TCB1_LYGHE</name>
<dbReference type="SUPFAM" id="SSF82895">
    <property type="entry name" value="TSP-1 type 1 repeat"/>
    <property type="match status" value="6"/>
</dbReference>
<dbReference type="PROSITE" id="PS50092">
    <property type="entry name" value="TSP1"/>
    <property type="match status" value="7"/>
</dbReference>
<sequence length="726" mass="82158">MDSFVFQCSVTCGRGFRTRPYYCRVGNRKVKSMCNEQDAPISQEVCEEAPCPYWKEVGESDCSATCGTGVKTIKLECSVPNGCSNLTKPPNTTHCSIPPCSLQSENAIEDEKTFPARFSWRQKWSACSASCGHGRQTKTTQCFDSTTERVVPAKYCLPLNGGTFEVNTCFTRCAQWKSDEWEPCSAICGEGFETRKVFCEGENGQILPDRHCDNDNKPPHERKCKVNCHNHNNNEAWEVGLWSECSVTCGEGVQYRSVICRLGNCYYMDKPAKTQTCSRGPCYTGKWVFGNWSECNVTCGQGIRELEVFCKANGVIVPEQLCAPPKPVAKNSCYVEGSCEKSHSSFVWRAEKWSPCMLNNCTKMRRLYCASGDEQVEDSECVGLQRPKTTRPCKRICPKDVRHPHVWRPDKWSQCSSSCGRGKRTRGVHCFWRGRNKRRQLVDDRYCHGPKPISEDYCEGSCGRKSEDVFTWEPGPWKMCTHICSKKGKQERTVHCINGVGKEVHKKLCNKSKKPPNRRKCEEKCPTCRDLYLMKKEENLEDGEYTLYPRGPSKQAAKVYCAQMSTGRPREYITVDKENYAMVYDETLRPPSSAMCNEPAYRHCSHSSSLHHRSGFTRFYKLGLNITTLTVVSDDWTFADAVRGYHIPVGEAGDCYSWRCPQGAFKISLRGTSFIISKESKWHVKYSKTNIKIHRQPDDSTVEGRCGGCCGVCQPLDGIKLDLAPT</sequence>
<evidence type="ECO:0000256" key="1">
    <source>
        <dbReference type="ARBA" id="ARBA00004613"/>
    </source>
</evidence>
<reference evidence="7" key="1">
    <citation type="submission" date="2014-09" db="EMBL/GenBank/DDBJ databases">
        <authorList>
            <person name="Magalhaes I.L.F."/>
            <person name="Oliveira U."/>
            <person name="Santos F.R."/>
            <person name="Vidigal T.H.D.A."/>
            <person name="Brescovit A.D."/>
            <person name="Santos A.J."/>
        </authorList>
    </citation>
    <scope>NUCLEOTIDE SEQUENCE</scope>
</reference>
<evidence type="ECO:0000256" key="5">
    <source>
        <dbReference type="ARBA" id="ARBA00022737"/>
    </source>
</evidence>
<keyword evidence="4" id="KW-0732">Signal</keyword>
<comment type="subcellular location">
    <subcellularLocation>
        <location evidence="1">Secreted</location>
    </subcellularLocation>
</comment>
<dbReference type="InterPro" id="IPR012314">
    <property type="entry name" value="Pept_M12B_GON-ADAMTSs"/>
</dbReference>
<dbReference type="InterPro" id="IPR000884">
    <property type="entry name" value="TSP1_rpt"/>
</dbReference>
<dbReference type="GO" id="GO:0030198">
    <property type="term" value="P:extracellular matrix organization"/>
    <property type="evidence" value="ECO:0007669"/>
    <property type="project" value="TreeGrafter"/>
</dbReference>
<keyword evidence="2" id="KW-0964">Secreted</keyword>
<dbReference type="GO" id="GO:0005576">
    <property type="term" value="C:extracellular region"/>
    <property type="evidence" value="ECO:0007669"/>
    <property type="project" value="UniProtKB-SubCell"/>
</dbReference>
<dbReference type="AlphaFoldDB" id="A0A0K8TCB1"/>
<dbReference type="GO" id="GO:0006508">
    <property type="term" value="P:proteolysis"/>
    <property type="evidence" value="ECO:0007669"/>
    <property type="project" value="TreeGrafter"/>
</dbReference>
<dbReference type="SMART" id="SM00209">
    <property type="entry name" value="TSP1"/>
    <property type="match status" value="9"/>
</dbReference>
<evidence type="ECO:0000259" key="6">
    <source>
        <dbReference type="PROSITE" id="PS51046"/>
    </source>
</evidence>
<dbReference type="FunFam" id="2.20.100.10:FF:000005">
    <property type="entry name" value="ADAM metallopeptidase with thrombospondin type 1 motif 9"/>
    <property type="match status" value="1"/>
</dbReference>
<protein>
    <recommendedName>
        <fullName evidence="6">GON domain-containing protein</fullName>
    </recommendedName>
</protein>
<dbReference type="Pfam" id="PF19030">
    <property type="entry name" value="TSP1_ADAMTS"/>
    <property type="match status" value="7"/>
</dbReference>
<dbReference type="PANTHER" id="PTHR13723:SF281">
    <property type="entry name" value="PAPILIN"/>
    <property type="match status" value="1"/>
</dbReference>
<dbReference type="GO" id="GO:0008270">
    <property type="term" value="F:zinc ion binding"/>
    <property type="evidence" value="ECO:0007669"/>
    <property type="project" value="InterPro"/>
</dbReference>
<proteinExistence type="predicted"/>
<organism evidence="7">
    <name type="scientific">Lygus hesperus</name>
    <name type="common">Western plant bug</name>
    <dbReference type="NCBI Taxonomy" id="30085"/>
    <lineage>
        <taxon>Eukaryota</taxon>
        <taxon>Metazoa</taxon>
        <taxon>Ecdysozoa</taxon>
        <taxon>Arthropoda</taxon>
        <taxon>Hexapoda</taxon>
        <taxon>Insecta</taxon>
        <taxon>Pterygota</taxon>
        <taxon>Neoptera</taxon>
        <taxon>Paraneoptera</taxon>
        <taxon>Hemiptera</taxon>
        <taxon>Heteroptera</taxon>
        <taxon>Panheteroptera</taxon>
        <taxon>Cimicomorpha</taxon>
        <taxon>Miridae</taxon>
        <taxon>Mirini</taxon>
        <taxon>Lygus</taxon>
    </lineage>
</organism>
<evidence type="ECO:0000313" key="7">
    <source>
        <dbReference type="EMBL" id="JAG63149.1"/>
    </source>
</evidence>
<evidence type="ECO:0000256" key="4">
    <source>
        <dbReference type="ARBA" id="ARBA00022729"/>
    </source>
</evidence>
<keyword evidence="3" id="KW-0479">Metal-binding</keyword>